<evidence type="ECO:0000313" key="1">
    <source>
        <dbReference type="EMBL" id="PIA92095.1"/>
    </source>
</evidence>
<evidence type="ECO:0000313" key="2">
    <source>
        <dbReference type="EMBL" id="WPB05873.1"/>
    </source>
</evidence>
<keyword evidence="4" id="KW-1185">Reference proteome</keyword>
<dbReference type="AlphaFoldDB" id="A0A2G5HHV7"/>
<dbReference type="Proteomes" id="UP000230605">
    <property type="component" value="Chromosome 7"/>
</dbReference>
<dbReference type="EMBL" id="LKMD01000106">
    <property type="protein sequence ID" value="PIA92095.1"/>
    <property type="molecule type" value="Genomic_DNA"/>
</dbReference>
<dbReference type="OrthoDB" id="1638493at2759"/>
<sequence length="345" mass="39851">MHFDHLPSELLTQIFLSLPSISSAIALSSTNSRFYDNYHSSKKLDILRAAVESEFGPIQDVVQVLTQNNSQPAHTQRDVPVSDAFLRQIVKAGRIAQRYEEIYTFKKWKTDYANRRLLSDSERYKLRRAIYRLWLYDKAFHNAAHVRTCRTLPGTVFNRAALLHNWSNAELAEMMDVHNILKDMIANNICPSNGKIRQKFSKRFPDSNQQLLFNIHLNYPPAPSSFVPDGWYYNSSIASSRYQSRLSPSRFHEPGAEGWGDDISHYYVVEDMMKMDPEQILYLRDNCPLKAQVEMHVRGLGDWFVNNGETFSETVAHVMAQRGENVEEWKVRIENEDAGIAVSEE</sequence>
<reference evidence="1 3" key="1">
    <citation type="submission" date="2015-10" db="EMBL/GenBank/DDBJ databases">
        <title>The cercosporin biosynthetic gene cluster was horizontally transferred to several fungal lineages and shown to be expanded in Cercospora beticola based on microsynteny with recipient genomes.</title>
        <authorList>
            <person name="De Jonge R."/>
            <person name="Ebert M.K."/>
            <person name="Suttle J.C."/>
            <person name="Jurick Ii W.M."/>
            <person name="Secor G.A."/>
            <person name="Thomma B.P."/>
            <person name="Van De Peer Y."/>
            <person name="Bolton M.D."/>
        </authorList>
    </citation>
    <scope>NUCLEOTIDE SEQUENCE [LARGE SCALE GENOMIC DNA]</scope>
    <source>
        <strain evidence="1 3">09-40</strain>
    </source>
</reference>
<evidence type="ECO:0008006" key="5">
    <source>
        <dbReference type="Google" id="ProtNLM"/>
    </source>
</evidence>
<protein>
    <recommendedName>
        <fullName evidence="5">F-box domain-containing protein</fullName>
    </recommendedName>
</protein>
<dbReference type="Proteomes" id="UP001302367">
    <property type="component" value="Chromosome 7"/>
</dbReference>
<evidence type="ECO:0000313" key="3">
    <source>
        <dbReference type="Proteomes" id="UP000230605"/>
    </source>
</evidence>
<evidence type="ECO:0000313" key="4">
    <source>
        <dbReference type="Proteomes" id="UP001302367"/>
    </source>
</evidence>
<reference evidence="2 4" key="2">
    <citation type="submission" date="2023-09" db="EMBL/GenBank/DDBJ databases">
        <title>Complete-Gapless Cercospora beticola genome.</title>
        <authorList>
            <person name="Wyatt N.A."/>
            <person name="Spanner R.E."/>
            <person name="Bolton M.D."/>
        </authorList>
    </citation>
    <scope>NUCLEOTIDE SEQUENCE [LARGE SCALE GENOMIC DNA]</scope>
    <source>
        <strain evidence="2">Cb09-40</strain>
    </source>
</reference>
<name>A0A2G5HHV7_CERBT</name>
<proteinExistence type="predicted"/>
<accession>A0A2G5HHV7</accession>
<gene>
    <name evidence="1" type="ORF">CB0940_09785</name>
    <name evidence="2" type="ORF">RHO25_010527</name>
</gene>
<dbReference type="EMBL" id="CP134190">
    <property type="protein sequence ID" value="WPB05873.1"/>
    <property type="molecule type" value="Genomic_DNA"/>
</dbReference>
<organism evidence="1 3">
    <name type="scientific">Cercospora beticola</name>
    <name type="common">Sugarbeet leaf spot fungus</name>
    <dbReference type="NCBI Taxonomy" id="122368"/>
    <lineage>
        <taxon>Eukaryota</taxon>
        <taxon>Fungi</taxon>
        <taxon>Dikarya</taxon>
        <taxon>Ascomycota</taxon>
        <taxon>Pezizomycotina</taxon>
        <taxon>Dothideomycetes</taxon>
        <taxon>Dothideomycetidae</taxon>
        <taxon>Mycosphaerellales</taxon>
        <taxon>Mycosphaerellaceae</taxon>
        <taxon>Cercospora</taxon>
    </lineage>
</organism>